<organism evidence="4 5">
    <name type="scientific">Candidatus Daviesbacteria bacterium GW2011_GWB1_36_5</name>
    <dbReference type="NCBI Taxonomy" id="1618426"/>
    <lineage>
        <taxon>Bacteria</taxon>
        <taxon>Candidatus Daviesiibacteriota</taxon>
    </lineage>
</organism>
<proteinExistence type="predicted"/>
<evidence type="ECO:0000259" key="3">
    <source>
        <dbReference type="PROSITE" id="PS51688"/>
    </source>
</evidence>
<evidence type="ECO:0000313" key="5">
    <source>
        <dbReference type="Proteomes" id="UP000034492"/>
    </source>
</evidence>
<keyword evidence="1" id="KW-0175">Coiled coil</keyword>
<evidence type="ECO:0000256" key="1">
    <source>
        <dbReference type="SAM" id="Coils"/>
    </source>
</evidence>
<dbReference type="PATRIC" id="fig|1618426.3.peg.986"/>
<reference evidence="4 5" key="1">
    <citation type="journal article" date="2015" name="Nature">
        <title>rRNA introns, odd ribosomes, and small enigmatic genomes across a large radiation of phyla.</title>
        <authorList>
            <person name="Brown C.T."/>
            <person name="Hug L.A."/>
            <person name="Thomas B.C."/>
            <person name="Sharon I."/>
            <person name="Castelle C.J."/>
            <person name="Singh A."/>
            <person name="Wilkins M.J."/>
            <person name="Williams K.H."/>
            <person name="Banfield J.F."/>
        </authorList>
    </citation>
    <scope>NUCLEOTIDE SEQUENCE [LARGE SCALE GENOMIC DNA]</scope>
</reference>
<feature type="coiled-coil region" evidence="1">
    <location>
        <begin position="536"/>
        <end position="563"/>
    </location>
</feature>
<evidence type="ECO:0000256" key="2">
    <source>
        <dbReference type="SAM" id="Phobius"/>
    </source>
</evidence>
<accession>A0A0G0ELR7</accession>
<feature type="transmembrane region" description="Helical" evidence="2">
    <location>
        <begin position="12"/>
        <end position="31"/>
    </location>
</feature>
<name>A0A0G0ELR7_9BACT</name>
<protein>
    <recommendedName>
        <fullName evidence="3">Peptidase S74 domain-containing protein</fullName>
    </recommendedName>
</protein>
<evidence type="ECO:0000313" key="4">
    <source>
        <dbReference type="EMBL" id="KKQ07978.1"/>
    </source>
</evidence>
<dbReference type="AlphaFoldDB" id="A0A0G0ELR7"/>
<gene>
    <name evidence="4" type="ORF">US19_C0034G0014</name>
</gene>
<dbReference type="Proteomes" id="UP000034492">
    <property type="component" value="Unassembled WGS sequence"/>
</dbReference>
<dbReference type="InterPro" id="IPR030392">
    <property type="entry name" value="S74_ICA"/>
</dbReference>
<keyword evidence="2" id="KW-0812">Transmembrane</keyword>
<keyword evidence="2" id="KW-0472">Membrane</keyword>
<dbReference type="PROSITE" id="PS51688">
    <property type="entry name" value="ICA"/>
    <property type="match status" value="1"/>
</dbReference>
<dbReference type="EMBL" id="LBSA01000034">
    <property type="protein sequence ID" value="KKQ07978.1"/>
    <property type="molecule type" value="Genomic_DNA"/>
</dbReference>
<sequence length="569" mass="61060">MPNFFQRLSKFGFHFIYLSLILIAAVSIYLATKANNSSAQVGTSGFLLNSYPSDIFTVGAQSGGAQWNNISGDAYISGKLGIGVVTTPYKFNIQGGHGDTSMLLHSTGNGTPAFEADLFLWASEPGCTWSGVGIGNNIRNYNGGSNCFPRINTARGGSYIHMYENTISLNTVSNTGIDTTTLYINGGNVGIGTTAPGATLDVNGMAILGSSSQGGLRIQSMDTNTVNLRPSIGNGDITITDDSAQATRGITIANGGSLGIATAAPTQRLEVVGNAYLSASTSLLLFPEISANTSYFGLSTNANGLMSDGVPWYFGIGREPGAWAYPFPDLVISNHTGVRLAAHSGYGGVSIYEQYDGTNWSSKGTEIARFTADQWGGPSYVSQNFRMMNSTNPIQVNSDHTGFVNGASNRAEIANDTGGYQTLMILGNSSSGLGRRVSIWDRLEVNGTFVNNSSREKKKDIVGLSQSDYQDIMSKIKNTPLYHYHFRQTGIDQKQRLGVIAEESPVDILDETGKSVSMLDYLGFLFAGVKINTNQIDELNININNQQTKIQALEVQIKDLQKQIDELKK</sequence>
<comment type="caution">
    <text evidence="4">The sequence shown here is derived from an EMBL/GenBank/DDBJ whole genome shotgun (WGS) entry which is preliminary data.</text>
</comment>
<keyword evidence="2" id="KW-1133">Transmembrane helix</keyword>
<feature type="domain" description="Peptidase S74" evidence="3">
    <location>
        <begin position="453"/>
        <end position="569"/>
    </location>
</feature>